<organism evidence="1 2">
    <name type="scientific">Racocetra persica</name>
    <dbReference type="NCBI Taxonomy" id="160502"/>
    <lineage>
        <taxon>Eukaryota</taxon>
        <taxon>Fungi</taxon>
        <taxon>Fungi incertae sedis</taxon>
        <taxon>Mucoromycota</taxon>
        <taxon>Glomeromycotina</taxon>
        <taxon>Glomeromycetes</taxon>
        <taxon>Diversisporales</taxon>
        <taxon>Gigasporaceae</taxon>
        <taxon>Racocetra</taxon>
    </lineage>
</organism>
<dbReference type="EMBL" id="CAJVQC010026247">
    <property type="protein sequence ID" value="CAG8732575.1"/>
    <property type="molecule type" value="Genomic_DNA"/>
</dbReference>
<proteinExistence type="predicted"/>
<feature type="non-terminal residue" evidence="1">
    <location>
        <position position="134"/>
    </location>
</feature>
<evidence type="ECO:0000313" key="2">
    <source>
        <dbReference type="Proteomes" id="UP000789920"/>
    </source>
</evidence>
<reference evidence="1" key="1">
    <citation type="submission" date="2021-06" db="EMBL/GenBank/DDBJ databases">
        <authorList>
            <person name="Kallberg Y."/>
            <person name="Tangrot J."/>
            <person name="Rosling A."/>
        </authorList>
    </citation>
    <scope>NUCLEOTIDE SEQUENCE</scope>
    <source>
        <strain evidence="1">MA461A</strain>
    </source>
</reference>
<feature type="non-terminal residue" evidence="1">
    <location>
        <position position="1"/>
    </location>
</feature>
<gene>
    <name evidence="1" type="ORF">RPERSI_LOCUS12313</name>
</gene>
<accession>A0ACA9Q2C3</accession>
<comment type="caution">
    <text evidence="1">The sequence shown here is derived from an EMBL/GenBank/DDBJ whole genome shotgun (WGS) entry which is preliminary data.</text>
</comment>
<protein>
    <submittedName>
        <fullName evidence="1">25032_t:CDS:1</fullName>
    </submittedName>
</protein>
<keyword evidence="2" id="KW-1185">Reference proteome</keyword>
<name>A0ACA9Q2C3_9GLOM</name>
<evidence type="ECO:0000313" key="1">
    <source>
        <dbReference type="EMBL" id="CAG8732575.1"/>
    </source>
</evidence>
<sequence length="134" mass="15396">RKYRIALGDGILEFISFVDQERSKSSHESDVATKTDHPYSHVSIDYNQLRHIQRAIRAHANFSEYIPLCLLLIFFIEVNKYLSSTWIHVACGTLLVSRIFHAELAFNDKNNKLAVSIWRRIGMILTFSVLLSSG</sequence>
<dbReference type="Proteomes" id="UP000789920">
    <property type="component" value="Unassembled WGS sequence"/>
</dbReference>